<evidence type="ECO:0008006" key="5">
    <source>
        <dbReference type="Google" id="ProtNLM"/>
    </source>
</evidence>
<comment type="caution">
    <text evidence="3">The sequence shown here is derived from an EMBL/GenBank/DDBJ whole genome shotgun (WGS) entry which is preliminary data.</text>
</comment>
<dbReference type="EMBL" id="JAKEKT020000001">
    <property type="protein sequence ID" value="KAL1651934.1"/>
    <property type="molecule type" value="Genomic_DNA"/>
</dbReference>
<keyword evidence="4" id="KW-1185">Reference proteome</keyword>
<accession>A0ABR3U5B7</accession>
<evidence type="ECO:0000256" key="2">
    <source>
        <dbReference type="SAM" id="MobiDB-lite"/>
    </source>
</evidence>
<sequence length="482" mass="54579">MSGVGDIIAIAELGYKLAEALKKYIDEVETAEESIKALVIEVEQASSHVDGLSSLIDENQHTTFLSPVGVDKCRRLAVDFKATILTIRSALGATSESETDLDKIVGAFLVKKRQRWQWPLLSRKVLAAPREHLGELKLELQLLMVSATAHKLSKMPSSLDIEKQREDARAKLRRLKRTKERVTSRYRKGQERQNARAARPRSASPESSLASTSSSEISFLSDDDEEELILEYLEARKQAEKKERREYETFLKEKELGERRRIEREKRLVALAEEVEREAENERRKEEVRREIERVNEKERERQRQKTEYETRIREAIAGTGLEEEKINEVMGKIEESAAAGTPLDPLMFIGAPTAASQEQTAESTTSDTQTVSTSRVPLPVPTLLDIVKKQNYKSVLKSLASLSQVAKDEFHALMVSKDTEPQPFIWQLKLFLLPSTVYASALKLQAFTPTAMNHKTTATISTPQTTEVMLAVHFTYHHAHT</sequence>
<feature type="coiled-coil region" evidence="1">
    <location>
        <begin position="21"/>
        <end position="48"/>
    </location>
</feature>
<feature type="coiled-coil region" evidence="1">
    <location>
        <begin position="225"/>
        <end position="315"/>
    </location>
</feature>
<feature type="compositionally biased region" description="Basic and acidic residues" evidence="2">
    <location>
        <begin position="180"/>
        <end position="194"/>
    </location>
</feature>
<feature type="compositionally biased region" description="Low complexity" evidence="2">
    <location>
        <begin position="364"/>
        <end position="375"/>
    </location>
</feature>
<name>A0ABR3U5B7_9PEZI</name>
<feature type="region of interest" description="Disordered" evidence="2">
    <location>
        <begin position="355"/>
        <end position="375"/>
    </location>
</feature>
<evidence type="ECO:0000313" key="3">
    <source>
        <dbReference type="EMBL" id="KAL1651934.1"/>
    </source>
</evidence>
<evidence type="ECO:0000256" key="1">
    <source>
        <dbReference type="SAM" id="Coils"/>
    </source>
</evidence>
<organism evidence="3 4">
    <name type="scientific">Diplodia intermedia</name>
    <dbReference type="NCBI Taxonomy" id="856260"/>
    <lineage>
        <taxon>Eukaryota</taxon>
        <taxon>Fungi</taxon>
        <taxon>Dikarya</taxon>
        <taxon>Ascomycota</taxon>
        <taxon>Pezizomycotina</taxon>
        <taxon>Dothideomycetes</taxon>
        <taxon>Dothideomycetes incertae sedis</taxon>
        <taxon>Botryosphaeriales</taxon>
        <taxon>Botryosphaeriaceae</taxon>
        <taxon>Diplodia</taxon>
    </lineage>
</organism>
<feature type="compositionally biased region" description="Low complexity" evidence="2">
    <location>
        <begin position="202"/>
        <end position="220"/>
    </location>
</feature>
<protein>
    <recommendedName>
        <fullName evidence="5">Fungal N-terminal domain-containing protein</fullName>
    </recommendedName>
</protein>
<proteinExistence type="predicted"/>
<keyword evidence="1" id="KW-0175">Coiled coil</keyword>
<reference evidence="3 4" key="1">
    <citation type="journal article" date="2023" name="Plant Dis.">
        <title>First Report of Diplodia intermedia Causing Canker and Dieback Diseases on Apple Trees in Canada.</title>
        <authorList>
            <person name="Ellouze W."/>
            <person name="Ilyukhin E."/>
            <person name="Sulman M."/>
            <person name="Ali S."/>
        </authorList>
    </citation>
    <scope>NUCLEOTIDE SEQUENCE [LARGE SCALE GENOMIC DNA]</scope>
    <source>
        <strain evidence="3 4">M45-28</strain>
    </source>
</reference>
<evidence type="ECO:0000313" key="4">
    <source>
        <dbReference type="Proteomes" id="UP001521184"/>
    </source>
</evidence>
<feature type="region of interest" description="Disordered" evidence="2">
    <location>
        <begin position="178"/>
        <end position="220"/>
    </location>
</feature>
<dbReference type="Proteomes" id="UP001521184">
    <property type="component" value="Unassembled WGS sequence"/>
</dbReference>
<gene>
    <name evidence="3" type="ORF">SLS58_000057</name>
</gene>